<dbReference type="PANTHER" id="PTHR48125">
    <property type="entry name" value="LP07818P1"/>
    <property type="match status" value="1"/>
</dbReference>
<feature type="compositionally biased region" description="Basic and acidic residues" evidence="1">
    <location>
        <begin position="741"/>
        <end position="752"/>
    </location>
</feature>
<protein>
    <submittedName>
        <fullName evidence="2">Uncharacterized protein</fullName>
    </submittedName>
</protein>
<feature type="region of interest" description="Disordered" evidence="1">
    <location>
        <begin position="683"/>
        <end position="776"/>
    </location>
</feature>
<reference evidence="3" key="1">
    <citation type="journal article" date="2012" name="Science">
        <title>The Paleozoic origin of enzymatic lignin decomposition reconstructed from 31 fungal genomes.</title>
        <authorList>
            <person name="Floudas D."/>
            <person name="Binder M."/>
            <person name="Riley R."/>
            <person name="Barry K."/>
            <person name="Blanchette R.A."/>
            <person name="Henrissat B."/>
            <person name="Martinez A.T."/>
            <person name="Otillar R."/>
            <person name="Spatafora J.W."/>
            <person name="Yadav J.S."/>
            <person name="Aerts A."/>
            <person name="Benoit I."/>
            <person name="Boyd A."/>
            <person name="Carlson A."/>
            <person name="Copeland A."/>
            <person name="Coutinho P.M."/>
            <person name="de Vries R.P."/>
            <person name="Ferreira P."/>
            <person name="Findley K."/>
            <person name="Foster B."/>
            <person name="Gaskell J."/>
            <person name="Glotzer D."/>
            <person name="Gorecki P."/>
            <person name="Heitman J."/>
            <person name="Hesse C."/>
            <person name="Hori C."/>
            <person name="Igarashi K."/>
            <person name="Jurgens J.A."/>
            <person name="Kallen N."/>
            <person name="Kersten P."/>
            <person name="Kohler A."/>
            <person name="Kuees U."/>
            <person name="Kumar T.K.A."/>
            <person name="Kuo A."/>
            <person name="LaButti K."/>
            <person name="Larrondo L.F."/>
            <person name="Lindquist E."/>
            <person name="Ling A."/>
            <person name="Lombard V."/>
            <person name="Lucas S."/>
            <person name="Lundell T."/>
            <person name="Martin R."/>
            <person name="McLaughlin D.J."/>
            <person name="Morgenstern I."/>
            <person name="Morin E."/>
            <person name="Murat C."/>
            <person name="Nagy L.G."/>
            <person name="Nolan M."/>
            <person name="Ohm R.A."/>
            <person name="Patyshakuliyeva A."/>
            <person name="Rokas A."/>
            <person name="Ruiz-Duenas F.J."/>
            <person name="Sabat G."/>
            <person name="Salamov A."/>
            <person name="Samejima M."/>
            <person name="Schmutz J."/>
            <person name="Slot J.C."/>
            <person name="St John F."/>
            <person name="Stenlid J."/>
            <person name="Sun H."/>
            <person name="Sun S."/>
            <person name="Syed K."/>
            <person name="Tsang A."/>
            <person name="Wiebenga A."/>
            <person name="Young D."/>
            <person name="Pisabarro A."/>
            <person name="Eastwood D.C."/>
            <person name="Martin F."/>
            <person name="Cullen D."/>
            <person name="Grigoriev I.V."/>
            <person name="Hibbett D.S."/>
        </authorList>
    </citation>
    <scope>NUCLEOTIDE SEQUENCE [LARGE SCALE GENOMIC DNA]</scope>
    <source>
        <strain evidence="3">RWD-64-598 SS2</strain>
    </source>
</reference>
<feature type="region of interest" description="Disordered" evidence="1">
    <location>
        <begin position="577"/>
        <end position="619"/>
    </location>
</feature>
<proteinExistence type="predicted"/>
<dbReference type="OrthoDB" id="3254160at2759"/>
<accession>A0A5M3MH66</accession>
<gene>
    <name evidence="2" type="ORF">CONPUDRAFT_146054</name>
</gene>
<comment type="caution">
    <text evidence="2">The sequence shown here is derived from an EMBL/GenBank/DDBJ whole genome shotgun (WGS) entry which is preliminary data.</text>
</comment>
<evidence type="ECO:0000313" key="2">
    <source>
        <dbReference type="EMBL" id="EIW77975.1"/>
    </source>
</evidence>
<evidence type="ECO:0000313" key="3">
    <source>
        <dbReference type="Proteomes" id="UP000053558"/>
    </source>
</evidence>
<feature type="compositionally biased region" description="Polar residues" evidence="1">
    <location>
        <begin position="753"/>
        <end position="767"/>
    </location>
</feature>
<feature type="region of interest" description="Disordered" evidence="1">
    <location>
        <begin position="43"/>
        <end position="111"/>
    </location>
</feature>
<dbReference type="GeneID" id="19202146"/>
<feature type="compositionally biased region" description="Basic and acidic residues" evidence="1">
    <location>
        <begin position="581"/>
        <end position="590"/>
    </location>
</feature>
<dbReference type="AlphaFoldDB" id="A0A5M3MH66"/>
<feature type="compositionally biased region" description="Pro residues" evidence="1">
    <location>
        <begin position="70"/>
        <end position="105"/>
    </location>
</feature>
<dbReference type="RefSeq" id="XP_007772261.1">
    <property type="nucleotide sequence ID" value="XM_007774071.1"/>
</dbReference>
<dbReference type="KEGG" id="cput:CONPUDRAFT_146054"/>
<dbReference type="PANTHER" id="PTHR48125:SF12">
    <property type="entry name" value="AT HOOK TRANSCRIPTION FACTOR FAMILY-RELATED"/>
    <property type="match status" value="1"/>
</dbReference>
<organism evidence="2 3">
    <name type="scientific">Coniophora puteana (strain RWD-64-598)</name>
    <name type="common">Brown rot fungus</name>
    <dbReference type="NCBI Taxonomy" id="741705"/>
    <lineage>
        <taxon>Eukaryota</taxon>
        <taxon>Fungi</taxon>
        <taxon>Dikarya</taxon>
        <taxon>Basidiomycota</taxon>
        <taxon>Agaricomycotina</taxon>
        <taxon>Agaricomycetes</taxon>
        <taxon>Agaricomycetidae</taxon>
        <taxon>Boletales</taxon>
        <taxon>Coniophorineae</taxon>
        <taxon>Coniophoraceae</taxon>
        <taxon>Coniophora</taxon>
    </lineage>
</organism>
<sequence length="876" mass="95286">MDDPAMSMSLEDRAAHFAASRQMSLNLIKLGAVTLADYLDPSFRDDDFPTRAPPATTDVDAGDAMSCDAFPPPEQPSAPQPAPPPEPPPPEPLAPPPPPPSPPPIILTEDVNSGKTTSYANAINRLHETSQRLFGNVNMLGWEFIEEGTRNKKCILTITHPSGAKRSYTTPPGFAKRNEAKSAAASIAIDHGALDFISQGDADAATKAVPRGLILASPSTQREWHHRPAPGAMDVDAAVSGLDPIEEIEECCVRWRAGVVTPYWVVLFDSKTGHKQGCALRISLSPHSERVYMAQPVFSSFPEAQSACARTAISEGALDFIKFGNGQTQPASPSPFVPIHQESAVPTGLEPPLSLQQYVDALPQPFPISLEGKTAIDFNVCGWMNATIHTAQGSRLTATYMYTSCETAGLHGCCLRFDYPKSYRAYLVNPRFPKRADAKAAACYLAISHGVLDYIKSIAKEVEDRVTTRMRKWANEKIFPALTKACTIPGQPKLEPKWEFDKDKGAFGCTLTIELSPNPTPFQVRKYTVEPAYRTKADAKVGCICLAAEQGLLEFVRFRGRPTPENYVIDYDLSSAPSENVGEKRKREDAGGAPGEKGNSGNSKKMKKSKNVNGERWNRGPGFFPHIPYSPMPVPMAYPMMQQPLALGSDANMGMGGYAGPYGVLPPQMSGYAAPMQPMRTWGQPSQQGAYPGVGPSQQHIHRSAELQGAADDDEGVWSEPESGEVSRAASPALYPYENPTKGRERASRETSRVSWSTSKSGSTEDTPASLRPDGVGHEDVLMVTKTGEPEVAKTNATTKVSQVIMLNKYCAEHGIGRPEYHDEEVGDGTGGKRFKVWIVLDNEKMELPRTFETLAEGRERVAKQVLARLKGCRSV</sequence>
<keyword evidence="3" id="KW-1185">Reference proteome</keyword>
<dbReference type="Proteomes" id="UP000053558">
    <property type="component" value="Unassembled WGS sequence"/>
</dbReference>
<dbReference type="OMA" id="GHKQGCA"/>
<dbReference type="EMBL" id="JH711583">
    <property type="protein sequence ID" value="EIW77975.1"/>
    <property type="molecule type" value="Genomic_DNA"/>
</dbReference>
<evidence type="ECO:0000256" key="1">
    <source>
        <dbReference type="SAM" id="MobiDB-lite"/>
    </source>
</evidence>
<name>A0A5M3MH66_CONPW</name>